<evidence type="ECO:0000259" key="2">
    <source>
        <dbReference type="Pfam" id="PF00561"/>
    </source>
</evidence>
<keyword evidence="1" id="KW-0732">Signal</keyword>
<evidence type="ECO:0000313" key="3">
    <source>
        <dbReference type="EMBL" id="CAG8977044.1"/>
    </source>
</evidence>
<dbReference type="InterPro" id="IPR050266">
    <property type="entry name" value="AB_hydrolase_sf"/>
</dbReference>
<reference evidence="3" key="1">
    <citation type="submission" date="2021-07" db="EMBL/GenBank/DDBJ databases">
        <authorList>
            <person name="Durling M."/>
        </authorList>
    </citation>
    <scope>NUCLEOTIDE SEQUENCE</scope>
</reference>
<dbReference type="GO" id="GO:0046464">
    <property type="term" value="P:acylglycerol catabolic process"/>
    <property type="evidence" value="ECO:0007669"/>
    <property type="project" value="TreeGrafter"/>
</dbReference>
<feature type="chain" id="PRO_5040273584" description="AB hydrolase-1 domain-containing protein" evidence="1">
    <location>
        <begin position="23"/>
        <end position="336"/>
    </location>
</feature>
<dbReference type="EMBL" id="CAJVRM010000202">
    <property type="protein sequence ID" value="CAG8977044.1"/>
    <property type="molecule type" value="Genomic_DNA"/>
</dbReference>
<protein>
    <recommendedName>
        <fullName evidence="2">AB hydrolase-1 domain-containing protein</fullName>
    </recommendedName>
</protein>
<dbReference type="GO" id="GO:0016020">
    <property type="term" value="C:membrane"/>
    <property type="evidence" value="ECO:0007669"/>
    <property type="project" value="TreeGrafter"/>
</dbReference>
<keyword evidence="4" id="KW-1185">Reference proteome</keyword>
<dbReference type="PANTHER" id="PTHR43798">
    <property type="entry name" value="MONOACYLGLYCEROL LIPASE"/>
    <property type="match status" value="1"/>
</dbReference>
<name>A0A9N9LKV4_9HELO</name>
<dbReference type="Gene3D" id="3.40.50.1820">
    <property type="entry name" value="alpha/beta hydrolase"/>
    <property type="match status" value="1"/>
</dbReference>
<dbReference type="AlphaFoldDB" id="A0A9N9LKV4"/>
<dbReference type="Pfam" id="PF00561">
    <property type="entry name" value="Abhydrolase_1"/>
    <property type="match status" value="1"/>
</dbReference>
<dbReference type="PANTHER" id="PTHR43798:SF33">
    <property type="entry name" value="HYDROLASE, PUTATIVE (AFU_ORTHOLOGUE AFUA_2G14860)-RELATED"/>
    <property type="match status" value="1"/>
</dbReference>
<feature type="domain" description="AB hydrolase-1" evidence="2">
    <location>
        <begin position="71"/>
        <end position="211"/>
    </location>
</feature>
<accession>A0A9N9LKV4</accession>
<dbReference type="InterPro" id="IPR029058">
    <property type="entry name" value="AB_hydrolase_fold"/>
</dbReference>
<dbReference type="GO" id="GO:0047372">
    <property type="term" value="F:monoacylglycerol lipase activity"/>
    <property type="evidence" value="ECO:0007669"/>
    <property type="project" value="TreeGrafter"/>
</dbReference>
<sequence length="336" mass="36906">MKSPSQTFFLLALLNSLVGATATVSNDTGGLVFDYPYPVQFFNVASQQNPLSQLSMAYMDISPAVAQPKETIVLLHGKNFCGATWNQTIDVLLTSGYRVIAPDQIGFCKSSKPTTYQFSLSQLALNTNSLLHSLGIFNATIIGHSMGGMLSARYALMFPSQTNRLVMVNPLGLENWFALGVPYQAIDITYQTELSTSFSSIKSYQQATYYAGTWDPSYDIWANMLLSVYKGSRGTEFAYDQALVTDMVFTQPVIAELPNLKMRSLLVIGDKDNTAIGKAWAPADVKPLLGHYEVLGKQVSARIPNCTLVEFAELGHAPQIQDPNTFHEAILGWLSK</sequence>
<dbReference type="SUPFAM" id="SSF53474">
    <property type="entry name" value="alpha/beta-Hydrolases"/>
    <property type="match status" value="1"/>
</dbReference>
<dbReference type="InterPro" id="IPR000073">
    <property type="entry name" value="AB_hydrolase_1"/>
</dbReference>
<feature type="signal peptide" evidence="1">
    <location>
        <begin position="1"/>
        <end position="22"/>
    </location>
</feature>
<evidence type="ECO:0000313" key="4">
    <source>
        <dbReference type="Proteomes" id="UP000701801"/>
    </source>
</evidence>
<comment type="caution">
    <text evidence="3">The sequence shown here is derived from an EMBL/GenBank/DDBJ whole genome shotgun (WGS) entry which is preliminary data.</text>
</comment>
<proteinExistence type="predicted"/>
<dbReference type="OrthoDB" id="10249433at2759"/>
<organism evidence="3 4">
    <name type="scientific">Hymenoscyphus albidus</name>
    <dbReference type="NCBI Taxonomy" id="595503"/>
    <lineage>
        <taxon>Eukaryota</taxon>
        <taxon>Fungi</taxon>
        <taxon>Dikarya</taxon>
        <taxon>Ascomycota</taxon>
        <taxon>Pezizomycotina</taxon>
        <taxon>Leotiomycetes</taxon>
        <taxon>Helotiales</taxon>
        <taxon>Helotiaceae</taxon>
        <taxon>Hymenoscyphus</taxon>
    </lineage>
</organism>
<dbReference type="Proteomes" id="UP000701801">
    <property type="component" value="Unassembled WGS sequence"/>
</dbReference>
<dbReference type="PRINTS" id="PR00111">
    <property type="entry name" value="ABHYDROLASE"/>
</dbReference>
<gene>
    <name evidence="3" type="ORF">HYALB_00012156</name>
</gene>
<evidence type="ECO:0000256" key="1">
    <source>
        <dbReference type="SAM" id="SignalP"/>
    </source>
</evidence>